<evidence type="ECO:0000256" key="8">
    <source>
        <dbReference type="SAM" id="MobiDB-lite"/>
    </source>
</evidence>
<dbReference type="NCBIfam" id="TIGR01029">
    <property type="entry name" value="rpsG_bact"/>
    <property type="match status" value="1"/>
</dbReference>
<evidence type="ECO:0000256" key="6">
    <source>
        <dbReference type="ARBA" id="ARBA00023274"/>
    </source>
</evidence>
<accession>A0A455SYL2</accession>
<dbReference type="GO" id="GO:0015935">
    <property type="term" value="C:small ribosomal subunit"/>
    <property type="evidence" value="ECO:0007669"/>
    <property type="project" value="InterPro"/>
</dbReference>
<dbReference type="GO" id="GO:0000049">
    <property type="term" value="F:tRNA binding"/>
    <property type="evidence" value="ECO:0007669"/>
    <property type="project" value="UniProtKB-UniRule"/>
</dbReference>
<dbReference type="PANTHER" id="PTHR11205">
    <property type="entry name" value="RIBOSOMAL PROTEIN S7"/>
    <property type="match status" value="1"/>
</dbReference>
<evidence type="ECO:0000256" key="4">
    <source>
        <dbReference type="ARBA" id="ARBA00022884"/>
    </source>
</evidence>
<dbReference type="CDD" id="cd14869">
    <property type="entry name" value="uS7_Bacteria"/>
    <property type="match status" value="1"/>
</dbReference>
<dbReference type="SUPFAM" id="SSF47973">
    <property type="entry name" value="Ribosomal protein S7"/>
    <property type="match status" value="1"/>
</dbReference>
<evidence type="ECO:0000313" key="10">
    <source>
        <dbReference type="EMBL" id="BBH93523.1"/>
    </source>
</evidence>
<organism evidence="10">
    <name type="scientific">Thermogemmatispora argillosa</name>
    <dbReference type="NCBI Taxonomy" id="2045280"/>
    <lineage>
        <taxon>Bacteria</taxon>
        <taxon>Bacillati</taxon>
        <taxon>Chloroflexota</taxon>
        <taxon>Ktedonobacteria</taxon>
        <taxon>Thermogemmatisporales</taxon>
        <taxon>Thermogemmatisporaceae</taxon>
        <taxon>Thermogemmatispora</taxon>
    </lineage>
</organism>
<dbReference type="InterPro" id="IPR005717">
    <property type="entry name" value="Ribosomal_uS7_bac/org-type"/>
</dbReference>
<evidence type="ECO:0000259" key="9">
    <source>
        <dbReference type="Pfam" id="PF00177"/>
    </source>
</evidence>
<dbReference type="InterPro" id="IPR023798">
    <property type="entry name" value="Ribosomal_uS7_dom"/>
</dbReference>
<dbReference type="InterPro" id="IPR036823">
    <property type="entry name" value="Ribosomal_uS7_dom_sf"/>
</dbReference>
<dbReference type="InterPro" id="IPR000235">
    <property type="entry name" value="Ribosomal_uS7"/>
</dbReference>
<dbReference type="AlphaFoldDB" id="A0A455SYL2"/>
<dbReference type="GO" id="GO:0019843">
    <property type="term" value="F:rRNA binding"/>
    <property type="evidence" value="ECO:0007669"/>
    <property type="project" value="UniProtKB-UniRule"/>
</dbReference>
<dbReference type="EMBL" id="AP019377">
    <property type="protein sequence ID" value="BBH93523.1"/>
    <property type="molecule type" value="Genomic_DNA"/>
</dbReference>
<reference evidence="10" key="1">
    <citation type="submission" date="2018-12" db="EMBL/GenBank/DDBJ databases">
        <title>Novel natural products biosynthetic potential of the class Ktedonobacteria.</title>
        <authorList>
            <person name="Zheng Y."/>
            <person name="Saitou A."/>
            <person name="Wang C.M."/>
            <person name="Toyoda A."/>
            <person name="Minakuchi Y."/>
            <person name="Sekiguchi Y."/>
            <person name="Ueda K."/>
            <person name="Takano H."/>
            <person name="Sakai Y."/>
            <person name="Yokota A."/>
            <person name="Yabe S."/>
        </authorList>
    </citation>
    <scope>NUCLEOTIDE SEQUENCE</scope>
    <source>
        <strain evidence="10">A3-2</strain>
    </source>
</reference>
<keyword evidence="5 7" id="KW-0689">Ribosomal protein</keyword>
<feature type="region of interest" description="Disordered" evidence="8">
    <location>
        <begin position="1"/>
        <end position="21"/>
    </location>
</feature>
<feature type="domain" description="Small ribosomal subunit protein uS7" evidence="9">
    <location>
        <begin position="31"/>
        <end position="170"/>
    </location>
</feature>
<gene>
    <name evidence="7 10" type="primary">rpsG</name>
    <name evidence="10" type="ORF">KTA_17220</name>
</gene>
<comment type="similarity">
    <text evidence="1 7">Belongs to the universal ribosomal protein uS7 family.</text>
</comment>
<dbReference type="GO" id="GO:0006412">
    <property type="term" value="P:translation"/>
    <property type="evidence" value="ECO:0007669"/>
    <property type="project" value="UniProtKB-UniRule"/>
</dbReference>
<dbReference type="PIRSF" id="PIRSF002122">
    <property type="entry name" value="RPS7p_RPS7a_RPS5e_RPS7o"/>
    <property type="match status" value="1"/>
</dbReference>
<keyword evidence="6 7" id="KW-0687">Ribonucleoprotein</keyword>
<keyword evidence="3 7" id="KW-0699">rRNA-binding</keyword>
<dbReference type="GO" id="GO:0003735">
    <property type="term" value="F:structural constituent of ribosome"/>
    <property type="evidence" value="ECO:0007669"/>
    <property type="project" value="InterPro"/>
</dbReference>
<protein>
    <recommendedName>
        <fullName evidence="7">Small ribosomal subunit protein uS7</fullName>
    </recommendedName>
</protein>
<sequence>MPRRKRVRRSESDKQNKDTSRKYEYRRGVRRLEVVDPKYQSRKVASFIGKLMVDGKKSLAERILYQAFALIEQRQKRPALEVFEQAIKNATPTVEVKPRRVGGSTYQVPVNVREERGLSLAMRWLIHSARARTGKSMVEKLANEIMDAAAGQGATIKKREETHRMAESNKAFIHYRW</sequence>
<evidence type="ECO:0000256" key="2">
    <source>
        <dbReference type="ARBA" id="ARBA00022555"/>
    </source>
</evidence>
<evidence type="ECO:0000256" key="1">
    <source>
        <dbReference type="ARBA" id="ARBA00007151"/>
    </source>
</evidence>
<dbReference type="Gene3D" id="1.10.455.10">
    <property type="entry name" value="Ribosomal protein S7 domain"/>
    <property type="match status" value="1"/>
</dbReference>
<evidence type="ECO:0000256" key="5">
    <source>
        <dbReference type="ARBA" id="ARBA00022980"/>
    </source>
</evidence>
<feature type="compositionally biased region" description="Basic and acidic residues" evidence="8">
    <location>
        <begin position="9"/>
        <end position="21"/>
    </location>
</feature>
<evidence type="ECO:0000256" key="3">
    <source>
        <dbReference type="ARBA" id="ARBA00022730"/>
    </source>
</evidence>
<name>A0A455SYL2_9CHLR</name>
<keyword evidence="2 7" id="KW-0820">tRNA-binding</keyword>
<comment type="function">
    <text evidence="7">One of the primary rRNA binding proteins, it binds directly to 16S rRNA where it nucleates assembly of the head domain of the 30S subunit. Is located at the subunit interface close to the decoding center, probably blocks exit of the E-site tRNA.</text>
</comment>
<dbReference type="FunFam" id="1.10.455.10:FF:000001">
    <property type="entry name" value="30S ribosomal protein S7"/>
    <property type="match status" value="1"/>
</dbReference>
<comment type="subunit">
    <text evidence="7">Part of the 30S ribosomal subunit. Contacts proteins S9 and S11.</text>
</comment>
<dbReference type="HAMAP" id="MF_00480_B">
    <property type="entry name" value="Ribosomal_uS7_B"/>
    <property type="match status" value="1"/>
</dbReference>
<proteinExistence type="inferred from homology"/>
<evidence type="ECO:0000256" key="7">
    <source>
        <dbReference type="HAMAP-Rule" id="MF_00480"/>
    </source>
</evidence>
<keyword evidence="4 7" id="KW-0694">RNA-binding</keyword>
<dbReference type="Pfam" id="PF00177">
    <property type="entry name" value="Ribosomal_S7"/>
    <property type="match status" value="1"/>
</dbReference>